<feature type="domain" description="DinB-like" evidence="1">
    <location>
        <begin position="30"/>
        <end position="145"/>
    </location>
</feature>
<dbReference type="RefSeq" id="WP_206569023.1">
    <property type="nucleotide sequence ID" value="NZ_JAFKCW010000002.1"/>
</dbReference>
<evidence type="ECO:0000313" key="2">
    <source>
        <dbReference type="EMBL" id="MBN7801043.1"/>
    </source>
</evidence>
<dbReference type="Gene3D" id="1.20.120.450">
    <property type="entry name" value="dinb family like domain"/>
    <property type="match status" value="1"/>
</dbReference>
<organism evidence="2 3">
    <name type="scientific">Algoriphagus aestuariicola</name>
    <dbReference type="NCBI Taxonomy" id="1852016"/>
    <lineage>
        <taxon>Bacteria</taxon>
        <taxon>Pseudomonadati</taxon>
        <taxon>Bacteroidota</taxon>
        <taxon>Cytophagia</taxon>
        <taxon>Cytophagales</taxon>
        <taxon>Cyclobacteriaceae</taxon>
        <taxon>Algoriphagus</taxon>
    </lineage>
</organism>
<reference evidence="2 3" key="1">
    <citation type="submission" date="2021-03" db="EMBL/GenBank/DDBJ databases">
        <title>novel species isolated from a fishpond in China.</title>
        <authorList>
            <person name="Lu H."/>
            <person name="Cai Z."/>
        </authorList>
    </citation>
    <scope>NUCLEOTIDE SEQUENCE [LARGE SCALE GENOMIC DNA]</scope>
    <source>
        <strain evidence="2 3">JCM 31546</strain>
    </source>
</reference>
<dbReference type="EMBL" id="JAFKCW010000002">
    <property type="protein sequence ID" value="MBN7801043.1"/>
    <property type="molecule type" value="Genomic_DNA"/>
</dbReference>
<evidence type="ECO:0000259" key="1">
    <source>
        <dbReference type="Pfam" id="PF12867"/>
    </source>
</evidence>
<dbReference type="Pfam" id="PF12867">
    <property type="entry name" value="DinB_2"/>
    <property type="match status" value="1"/>
</dbReference>
<comment type="caution">
    <text evidence="2">The sequence shown here is derived from an EMBL/GenBank/DDBJ whole genome shotgun (WGS) entry which is preliminary data.</text>
</comment>
<keyword evidence="3" id="KW-1185">Reference proteome</keyword>
<sequence>MEENDRIVSLFEKLYNGESWIDVPVQGTLLRISAADAGRRPLPNCNTIWEIVNHLIEWKVNVMQRLQGKILETPANNYIYPVPDTSETAWQATLLRFDTLHRQWIDFLKKIDTSSYQRIYPPNQMSYYEHIMGILQHEAYHLGQIVILAKPL</sequence>
<gene>
    <name evidence="2" type="ORF">J0A67_09230</name>
</gene>
<dbReference type="Proteomes" id="UP000664698">
    <property type="component" value="Unassembled WGS sequence"/>
</dbReference>
<proteinExistence type="predicted"/>
<name>A0ABS3BP11_9BACT</name>
<evidence type="ECO:0000313" key="3">
    <source>
        <dbReference type="Proteomes" id="UP000664698"/>
    </source>
</evidence>
<dbReference type="InterPro" id="IPR034660">
    <property type="entry name" value="DinB/YfiT-like"/>
</dbReference>
<dbReference type="SUPFAM" id="SSF109854">
    <property type="entry name" value="DinB/YfiT-like putative metalloenzymes"/>
    <property type="match status" value="1"/>
</dbReference>
<dbReference type="InterPro" id="IPR024775">
    <property type="entry name" value="DinB-like"/>
</dbReference>
<accession>A0ABS3BP11</accession>
<protein>
    <submittedName>
        <fullName evidence="2">DinB family protein</fullName>
    </submittedName>
</protein>